<comment type="caution">
    <text evidence="4">The sequence shown here is derived from an EMBL/GenBank/DDBJ whole genome shotgun (WGS) entry which is preliminary data.</text>
</comment>
<feature type="domain" description="EF-hand" evidence="3">
    <location>
        <begin position="567"/>
        <end position="602"/>
    </location>
</feature>
<feature type="compositionally biased region" description="Acidic residues" evidence="2">
    <location>
        <begin position="274"/>
        <end position="285"/>
    </location>
</feature>
<reference evidence="4" key="1">
    <citation type="submission" date="2023-01" db="EMBL/GenBank/DDBJ databases">
        <title>Genome assembly of the deep-sea coral Lophelia pertusa.</title>
        <authorList>
            <person name="Herrera S."/>
            <person name="Cordes E."/>
        </authorList>
    </citation>
    <scope>NUCLEOTIDE SEQUENCE</scope>
    <source>
        <strain evidence="4">USNM1676648</strain>
        <tissue evidence="4">Polyp</tissue>
    </source>
</reference>
<sequence length="683" mass="77451">MDNNGVAQLYRRIISPSVKVQNEEWQKQTHYRHTNYKSQSPVSRLKMASPVHSVASAPGHLEANDLSLQPLSDNNSVATEKSSTRSEYAGYSFKPTVKFKTTSLPAMPLSRKYSPSPTGTTRSVPISFSNHVGVPSRFWANENPRILYSRQRDRLKSEEQAREHCRRLKRTSEILHHRIDKEYYMAGTKLPMQGKYDVDNTDLLRLRLLSQQKQLVDYNAAKTSNFPSRNPRDSPSGQLSTPVPGSGIRESSSAALSSATDFENPEHDGKWAEEESDASSVDEFDSVSNKGRREDFEARKALVLSERKSQQDGDFVEGRRVKSSNAGESKKTHAAKTKTSSSAKVVKKGKIRFKEEGKTPEHQTTGKDRKKMAKKGQEAEEEEEKKEDASDASEPQEEKRNKYLDEWLGIKREVEDTRYKPGKPPPNRIFMTTNTTGAKKGARKFSSTFLTEITDSKVSEDEESLTAPEVRYGIINDQQKHVFGLLFDEVDKDKNGSVTLQELKLRMQPAVSRHDIKHFVQVFDLNKDETVDKREFTAICALNDRIAGVKTESEDASLALDLENLAQHIVIFKEMFKTIDEDDDNRLDAGELLVMVSAAMETEIGADLQTAKEVLEGARDEFGFIDFVGFMSYIPFFAKLLRTILDHPLTISELERARERVRQHDLTFKPKKKAKEPKSWEVF</sequence>
<dbReference type="InterPro" id="IPR018247">
    <property type="entry name" value="EF_Hand_1_Ca_BS"/>
</dbReference>
<keyword evidence="5" id="KW-1185">Reference proteome</keyword>
<feature type="compositionally biased region" description="Polar residues" evidence="2">
    <location>
        <begin position="221"/>
        <end position="261"/>
    </location>
</feature>
<dbReference type="GO" id="GO:0005509">
    <property type="term" value="F:calcium ion binding"/>
    <property type="evidence" value="ECO:0007669"/>
    <property type="project" value="InterPro"/>
</dbReference>
<organism evidence="4 5">
    <name type="scientific">Desmophyllum pertusum</name>
    <dbReference type="NCBI Taxonomy" id="174260"/>
    <lineage>
        <taxon>Eukaryota</taxon>
        <taxon>Metazoa</taxon>
        <taxon>Cnidaria</taxon>
        <taxon>Anthozoa</taxon>
        <taxon>Hexacorallia</taxon>
        <taxon>Scleractinia</taxon>
        <taxon>Caryophylliina</taxon>
        <taxon>Caryophylliidae</taxon>
        <taxon>Desmophyllum</taxon>
    </lineage>
</organism>
<feature type="compositionally biased region" description="Basic and acidic residues" evidence="2">
    <location>
        <begin position="352"/>
        <end position="367"/>
    </location>
</feature>
<evidence type="ECO:0000256" key="2">
    <source>
        <dbReference type="SAM" id="MobiDB-lite"/>
    </source>
</evidence>
<dbReference type="PROSITE" id="PS00018">
    <property type="entry name" value="EF_HAND_1"/>
    <property type="match status" value="2"/>
</dbReference>
<feature type="compositionally biased region" description="Basic and acidic residues" evidence="2">
    <location>
        <begin position="291"/>
        <end position="320"/>
    </location>
</feature>
<feature type="region of interest" description="Disordered" evidence="2">
    <location>
        <begin position="219"/>
        <end position="401"/>
    </location>
</feature>
<feature type="compositionally biased region" description="Polar residues" evidence="2">
    <location>
        <begin position="66"/>
        <end position="81"/>
    </location>
</feature>
<dbReference type="EMBL" id="MU826827">
    <property type="protein sequence ID" value="KAJ7374595.1"/>
    <property type="molecule type" value="Genomic_DNA"/>
</dbReference>
<gene>
    <name evidence="4" type="ORF">OS493_004933</name>
</gene>
<proteinExistence type="predicted"/>
<dbReference type="PANTHER" id="PTHR35538">
    <property type="entry name" value="LIG_CHAN-GLU_BD DOMAIN-CONTAINING PROTEIN"/>
    <property type="match status" value="1"/>
</dbReference>
<keyword evidence="1" id="KW-0106">Calcium</keyword>
<feature type="compositionally biased region" description="Basic and acidic residues" evidence="2">
    <location>
        <begin position="264"/>
        <end position="273"/>
    </location>
</feature>
<evidence type="ECO:0000313" key="5">
    <source>
        <dbReference type="Proteomes" id="UP001163046"/>
    </source>
</evidence>
<dbReference type="OrthoDB" id="2121618at2759"/>
<protein>
    <recommendedName>
        <fullName evidence="3">EF-hand domain-containing protein</fullName>
    </recommendedName>
</protein>
<dbReference type="PROSITE" id="PS50222">
    <property type="entry name" value="EF_HAND_2"/>
    <property type="match status" value="2"/>
</dbReference>
<dbReference type="Proteomes" id="UP001163046">
    <property type="component" value="Unassembled WGS sequence"/>
</dbReference>
<feature type="region of interest" description="Disordered" evidence="2">
    <location>
        <begin position="34"/>
        <end position="85"/>
    </location>
</feature>
<feature type="compositionally biased region" description="Acidic residues" evidence="2">
    <location>
        <begin position="379"/>
        <end position="395"/>
    </location>
</feature>
<dbReference type="Pfam" id="PF13202">
    <property type="entry name" value="EF-hand_5"/>
    <property type="match status" value="1"/>
</dbReference>
<evidence type="ECO:0000313" key="4">
    <source>
        <dbReference type="EMBL" id="KAJ7374595.1"/>
    </source>
</evidence>
<dbReference type="SMART" id="SM00054">
    <property type="entry name" value="EFh"/>
    <property type="match status" value="3"/>
</dbReference>
<dbReference type="SUPFAM" id="SSF47473">
    <property type="entry name" value="EF-hand"/>
    <property type="match status" value="1"/>
</dbReference>
<accession>A0A9X0CT29</accession>
<feature type="domain" description="EF-hand" evidence="3">
    <location>
        <begin position="478"/>
        <end position="513"/>
    </location>
</feature>
<dbReference type="CDD" id="cd00051">
    <property type="entry name" value="EFh"/>
    <property type="match status" value="1"/>
</dbReference>
<dbReference type="InterPro" id="IPR002048">
    <property type="entry name" value="EF_hand_dom"/>
</dbReference>
<dbReference type="InterPro" id="IPR011992">
    <property type="entry name" value="EF-hand-dom_pair"/>
</dbReference>
<evidence type="ECO:0000256" key="1">
    <source>
        <dbReference type="ARBA" id="ARBA00022837"/>
    </source>
</evidence>
<name>A0A9X0CT29_9CNID</name>
<dbReference type="Gene3D" id="1.10.238.10">
    <property type="entry name" value="EF-hand"/>
    <property type="match status" value="1"/>
</dbReference>
<dbReference type="PANTHER" id="PTHR35538:SF4">
    <property type="entry name" value="EF-HAND DOMAIN-CONTAINING PROTEIN"/>
    <property type="match status" value="1"/>
</dbReference>
<evidence type="ECO:0000259" key="3">
    <source>
        <dbReference type="PROSITE" id="PS50222"/>
    </source>
</evidence>
<dbReference type="AlphaFoldDB" id="A0A9X0CT29"/>